<name>A0A319ELS2_9EURO</name>
<feature type="compositionally biased region" description="Low complexity" evidence="1">
    <location>
        <begin position="116"/>
        <end position="129"/>
    </location>
</feature>
<accession>A0A319ELS2</accession>
<dbReference type="Proteomes" id="UP000247810">
    <property type="component" value="Unassembled WGS sequence"/>
</dbReference>
<evidence type="ECO:0000256" key="1">
    <source>
        <dbReference type="SAM" id="MobiDB-lite"/>
    </source>
</evidence>
<reference evidence="2 3" key="1">
    <citation type="submission" date="2018-02" db="EMBL/GenBank/DDBJ databases">
        <title>The genomes of Aspergillus section Nigri reveals drivers in fungal speciation.</title>
        <authorList>
            <consortium name="DOE Joint Genome Institute"/>
            <person name="Vesth T.C."/>
            <person name="Nybo J."/>
            <person name="Theobald S."/>
            <person name="Brandl J."/>
            <person name="Frisvad J.C."/>
            <person name="Nielsen K.F."/>
            <person name="Lyhne E.K."/>
            <person name="Kogle M.E."/>
            <person name="Kuo A."/>
            <person name="Riley R."/>
            <person name="Clum A."/>
            <person name="Nolan M."/>
            <person name="Lipzen A."/>
            <person name="Salamov A."/>
            <person name="Henrissat B."/>
            <person name="Wiebenga A."/>
            <person name="De vries R.P."/>
            <person name="Grigoriev I.V."/>
            <person name="Mortensen U.H."/>
            <person name="Andersen M.R."/>
            <person name="Baker S.E."/>
        </authorList>
    </citation>
    <scope>NUCLEOTIDE SEQUENCE [LARGE SCALE GENOMIC DNA]</scope>
    <source>
        <strain evidence="2 3">CBS 707.79</strain>
    </source>
</reference>
<evidence type="ECO:0000313" key="2">
    <source>
        <dbReference type="EMBL" id="PYH91912.1"/>
    </source>
</evidence>
<organism evidence="2 3">
    <name type="scientific">Aspergillus ellipticus CBS 707.79</name>
    <dbReference type="NCBI Taxonomy" id="1448320"/>
    <lineage>
        <taxon>Eukaryota</taxon>
        <taxon>Fungi</taxon>
        <taxon>Dikarya</taxon>
        <taxon>Ascomycota</taxon>
        <taxon>Pezizomycotina</taxon>
        <taxon>Eurotiomycetes</taxon>
        <taxon>Eurotiomycetidae</taxon>
        <taxon>Eurotiales</taxon>
        <taxon>Aspergillaceae</taxon>
        <taxon>Aspergillus</taxon>
        <taxon>Aspergillus subgen. Circumdati</taxon>
    </lineage>
</organism>
<evidence type="ECO:0000313" key="3">
    <source>
        <dbReference type="Proteomes" id="UP000247810"/>
    </source>
</evidence>
<gene>
    <name evidence="2" type="ORF">BO71DRAFT_37285</name>
</gene>
<proteinExistence type="predicted"/>
<dbReference type="EMBL" id="KZ825931">
    <property type="protein sequence ID" value="PYH91912.1"/>
    <property type="molecule type" value="Genomic_DNA"/>
</dbReference>
<sequence>MMDGGAGGEANIRPVSVHTQYSVHSTQYTVPVSTAYLTLYGIARPPWKKTRSQEQFVVSIDAQVETRKQGCAAVAGRGRGKRIGEVRRQEGNPRNPIRCHGLQVRYRRHSVQHLRTYTPASTTPSRSATGSHLHGSAPVPPIPLAHPTFVALCTYSSLPRPSLRAPSTARLSMPLASPSPLQWNNQARRLIPRGNVVSRPGALPLFRRSLECHGSRPLYSRGIACTGGWTILSALG</sequence>
<feature type="region of interest" description="Disordered" evidence="1">
    <location>
        <begin position="116"/>
        <end position="135"/>
    </location>
</feature>
<keyword evidence="3" id="KW-1185">Reference proteome</keyword>
<dbReference type="AlphaFoldDB" id="A0A319ELS2"/>
<protein>
    <submittedName>
        <fullName evidence="2">Uncharacterized protein</fullName>
    </submittedName>
</protein>
<dbReference type="VEuPathDB" id="FungiDB:BO71DRAFT_37285"/>